<sequence length="117" mass="12244">MVGRKSRSTSSSGTVSGARAVSPALLIRRSASPASRIAVEAVLVGDVEAQPPVGGEIGRRPRVARGFSSRNEVRSVGGEGVFPRQDELPGRLRWHAAITTPRRLLEPVAAAKAGPIV</sequence>
<organism evidence="1 2">
    <name type="scientific">Amycolatopsis mongoliensis</name>
    <dbReference type="NCBI Taxonomy" id="715475"/>
    <lineage>
        <taxon>Bacteria</taxon>
        <taxon>Bacillati</taxon>
        <taxon>Actinomycetota</taxon>
        <taxon>Actinomycetes</taxon>
        <taxon>Pseudonocardiales</taxon>
        <taxon>Pseudonocardiaceae</taxon>
        <taxon>Amycolatopsis</taxon>
    </lineage>
</organism>
<accession>A0A9Y2JQP0</accession>
<proteinExistence type="predicted"/>
<dbReference type="Proteomes" id="UP001239397">
    <property type="component" value="Chromosome"/>
</dbReference>
<gene>
    <name evidence="1" type="ORF">QRX60_49090</name>
</gene>
<dbReference type="RefSeq" id="WP_285998318.1">
    <property type="nucleotide sequence ID" value="NZ_CP127295.1"/>
</dbReference>
<name>A0A9Y2JQP0_9PSEU</name>
<reference evidence="1 2" key="1">
    <citation type="submission" date="2023-06" db="EMBL/GenBank/DDBJ databases">
        <authorList>
            <person name="Oyuntsetseg B."/>
            <person name="Kim S.B."/>
        </authorList>
    </citation>
    <scope>NUCLEOTIDE SEQUENCE [LARGE SCALE GENOMIC DNA]</scope>
    <source>
        <strain evidence="1 2">4-36</strain>
    </source>
</reference>
<dbReference type="EMBL" id="CP127295">
    <property type="protein sequence ID" value="WIY01881.1"/>
    <property type="molecule type" value="Genomic_DNA"/>
</dbReference>
<dbReference type="KEGG" id="amog:QRX60_49090"/>
<dbReference type="AlphaFoldDB" id="A0A9Y2JQP0"/>
<evidence type="ECO:0000313" key="1">
    <source>
        <dbReference type="EMBL" id="WIY01881.1"/>
    </source>
</evidence>
<evidence type="ECO:0000313" key="2">
    <source>
        <dbReference type="Proteomes" id="UP001239397"/>
    </source>
</evidence>
<keyword evidence="2" id="KW-1185">Reference proteome</keyword>
<protein>
    <submittedName>
        <fullName evidence="1">Uncharacterized protein</fullName>
    </submittedName>
</protein>